<dbReference type="Proteomes" id="UP000075901">
    <property type="component" value="Unassembled WGS sequence"/>
</dbReference>
<name>A0A182S8I6_9DIPT</name>
<evidence type="ECO:0000313" key="1">
    <source>
        <dbReference type="EnsemblMetazoa" id="AMAM001815-PA"/>
    </source>
</evidence>
<keyword evidence="2" id="KW-1185">Reference proteome</keyword>
<reference evidence="1" key="2">
    <citation type="submission" date="2020-05" db="UniProtKB">
        <authorList>
            <consortium name="EnsemblMetazoa"/>
        </authorList>
    </citation>
    <scope>IDENTIFICATION</scope>
    <source>
        <strain evidence="1">maculatus3</strain>
    </source>
</reference>
<proteinExistence type="predicted"/>
<dbReference type="AlphaFoldDB" id="A0A182S8I6"/>
<dbReference type="EnsemblMetazoa" id="AMAM001815-RA">
    <property type="protein sequence ID" value="AMAM001815-PA"/>
    <property type="gene ID" value="AMAM001815"/>
</dbReference>
<sequence>MALVRDVPVFLMMRYPFRRATSGSLLSGSTPPTLPPAPPPAPLFHSSAASRLRLAVAAPPPSDGCLIGLVIKLSFVMYLSISSTGGCVWIKFFASWIVLFGSKKAPAGQFLNILEIGRPFRRFTLDRKPDLAQHRVLVRFGWIRRIVIVGLIVYVQKLEITLRLDRRQAVLIVAQYAPPVEATLGPGMAVLVAIALVHDNLLRTATLIVLFSRNRPIAIRYRSVHRKFHLVVDRFFLANLRNAAIPLKEHRIGAWPPGTIFRSTSSNTRTAIHAHTILPCHNQYPVTLHAQYHFGSPLTDLLRRRNRLSSNMMLYELKRAFTTLKSVDPPS</sequence>
<dbReference type="VEuPathDB" id="VectorBase:AMAM001815"/>
<organism evidence="1 2">
    <name type="scientific">Anopheles maculatus</name>
    <dbReference type="NCBI Taxonomy" id="74869"/>
    <lineage>
        <taxon>Eukaryota</taxon>
        <taxon>Metazoa</taxon>
        <taxon>Ecdysozoa</taxon>
        <taxon>Arthropoda</taxon>
        <taxon>Hexapoda</taxon>
        <taxon>Insecta</taxon>
        <taxon>Pterygota</taxon>
        <taxon>Neoptera</taxon>
        <taxon>Endopterygota</taxon>
        <taxon>Diptera</taxon>
        <taxon>Nematocera</taxon>
        <taxon>Culicoidea</taxon>
        <taxon>Culicidae</taxon>
        <taxon>Anophelinae</taxon>
        <taxon>Anopheles</taxon>
        <taxon>Anopheles maculatus group</taxon>
    </lineage>
</organism>
<protein>
    <submittedName>
        <fullName evidence="1">Uncharacterized protein</fullName>
    </submittedName>
</protein>
<accession>A0A182S8I6</accession>
<evidence type="ECO:0000313" key="2">
    <source>
        <dbReference type="Proteomes" id="UP000075901"/>
    </source>
</evidence>
<reference evidence="2" key="1">
    <citation type="submission" date="2013-09" db="EMBL/GenBank/DDBJ databases">
        <title>The Genome Sequence of Anopheles maculatus species B.</title>
        <authorList>
            <consortium name="The Broad Institute Genomics Platform"/>
            <person name="Neafsey D.E."/>
            <person name="Besansky N."/>
            <person name="Howell P."/>
            <person name="Walton C."/>
            <person name="Young S.K."/>
            <person name="Zeng Q."/>
            <person name="Gargeya S."/>
            <person name="Fitzgerald M."/>
            <person name="Haas B."/>
            <person name="Abouelleil A."/>
            <person name="Allen A.W."/>
            <person name="Alvarado L."/>
            <person name="Arachchi H.M."/>
            <person name="Berlin A.M."/>
            <person name="Chapman S.B."/>
            <person name="Gainer-Dewar J."/>
            <person name="Goldberg J."/>
            <person name="Griggs A."/>
            <person name="Gujja S."/>
            <person name="Hansen M."/>
            <person name="Howarth C."/>
            <person name="Imamovic A."/>
            <person name="Ireland A."/>
            <person name="Larimer J."/>
            <person name="McCowan C."/>
            <person name="Murphy C."/>
            <person name="Pearson M."/>
            <person name="Poon T.W."/>
            <person name="Priest M."/>
            <person name="Roberts A."/>
            <person name="Saif S."/>
            <person name="Shea T."/>
            <person name="Sisk P."/>
            <person name="Sykes S."/>
            <person name="Wortman J."/>
            <person name="Nusbaum C."/>
            <person name="Birren B."/>
        </authorList>
    </citation>
    <scope>NUCLEOTIDE SEQUENCE [LARGE SCALE GENOMIC DNA]</scope>
    <source>
        <strain evidence="2">maculatus3</strain>
    </source>
</reference>